<accession>A0A2P6PHT0</accession>
<dbReference type="Gramene" id="PRQ21477">
    <property type="protein sequence ID" value="PRQ21477"/>
    <property type="gene ID" value="RchiOBHm_Chr7g0239631"/>
</dbReference>
<comment type="caution">
    <text evidence="1">The sequence shown here is derived from an EMBL/GenBank/DDBJ whole genome shotgun (WGS) entry which is preliminary data.</text>
</comment>
<protein>
    <submittedName>
        <fullName evidence="1">Uncharacterized protein</fullName>
    </submittedName>
</protein>
<dbReference type="EMBL" id="PDCK01000045">
    <property type="protein sequence ID" value="PRQ21477.1"/>
    <property type="molecule type" value="Genomic_DNA"/>
</dbReference>
<keyword evidence="2" id="KW-1185">Reference proteome</keyword>
<dbReference type="Proteomes" id="UP000238479">
    <property type="component" value="Chromosome 7"/>
</dbReference>
<evidence type="ECO:0000313" key="1">
    <source>
        <dbReference type="EMBL" id="PRQ21477.1"/>
    </source>
</evidence>
<sequence>MPRNPNPKTRPIRCSKLRTRFKAEGYKWVSFCPKIDWEAFLRYRPMSTTFIHFHLWSPWNCLMT</sequence>
<dbReference type="AlphaFoldDB" id="A0A2P6PHT0"/>
<reference evidence="1 2" key="1">
    <citation type="journal article" date="2018" name="Nat. Genet.">
        <title>The Rosa genome provides new insights in the design of modern roses.</title>
        <authorList>
            <person name="Bendahmane M."/>
        </authorList>
    </citation>
    <scope>NUCLEOTIDE SEQUENCE [LARGE SCALE GENOMIC DNA]</scope>
    <source>
        <strain evidence="2">cv. Old Blush</strain>
    </source>
</reference>
<gene>
    <name evidence="1" type="ORF">RchiOBHm_Chr7g0239631</name>
</gene>
<proteinExistence type="predicted"/>
<name>A0A2P6PHT0_ROSCH</name>
<evidence type="ECO:0000313" key="2">
    <source>
        <dbReference type="Proteomes" id="UP000238479"/>
    </source>
</evidence>
<organism evidence="1 2">
    <name type="scientific">Rosa chinensis</name>
    <name type="common">China rose</name>
    <dbReference type="NCBI Taxonomy" id="74649"/>
    <lineage>
        <taxon>Eukaryota</taxon>
        <taxon>Viridiplantae</taxon>
        <taxon>Streptophyta</taxon>
        <taxon>Embryophyta</taxon>
        <taxon>Tracheophyta</taxon>
        <taxon>Spermatophyta</taxon>
        <taxon>Magnoliopsida</taxon>
        <taxon>eudicotyledons</taxon>
        <taxon>Gunneridae</taxon>
        <taxon>Pentapetalae</taxon>
        <taxon>rosids</taxon>
        <taxon>fabids</taxon>
        <taxon>Rosales</taxon>
        <taxon>Rosaceae</taxon>
        <taxon>Rosoideae</taxon>
        <taxon>Rosoideae incertae sedis</taxon>
        <taxon>Rosa</taxon>
    </lineage>
</organism>